<keyword evidence="5" id="KW-0560">Oxidoreductase</keyword>
<feature type="domain" description="Alcohol dehydrogenase-like N-terminal" evidence="8">
    <location>
        <begin position="53"/>
        <end position="163"/>
    </location>
</feature>
<evidence type="ECO:0000256" key="6">
    <source>
        <dbReference type="RuleBase" id="RU361277"/>
    </source>
</evidence>
<protein>
    <recommendedName>
        <fullName evidence="11">Alcohol dehydrogenase</fullName>
    </recommendedName>
</protein>
<organism evidence="9 10">
    <name type="scientific">Kibdelosporangium aridum</name>
    <dbReference type="NCBI Taxonomy" id="2030"/>
    <lineage>
        <taxon>Bacteria</taxon>
        <taxon>Bacillati</taxon>
        <taxon>Actinomycetota</taxon>
        <taxon>Actinomycetes</taxon>
        <taxon>Pseudonocardiales</taxon>
        <taxon>Pseudonocardiaceae</taxon>
        <taxon>Kibdelosporangium</taxon>
    </lineage>
</organism>
<evidence type="ECO:0000313" key="10">
    <source>
        <dbReference type="Proteomes" id="UP000287547"/>
    </source>
</evidence>
<keyword evidence="4 6" id="KW-0862">Zinc</keyword>
<evidence type="ECO:0000259" key="8">
    <source>
        <dbReference type="Pfam" id="PF08240"/>
    </source>
</evidence>
<comment type="cofactor">
    <cofactor evidence="1 6">
        <name>Zn(2+)</name>
        <dbReference type="ChEBI" id="CHEBI:29105"/>
    </cofactor>
</comment>
<reference evidence="9 10" key="1">
    <citation type="submission" date="2018-05" db="EMBL/GenBank/DDBJ databases">
        <title>Evolution of GPA BGCs.</title>
        <authorList>
            <person name="Waglechner N."/>
            <person name="Wright G.D."/>
        </authorList>
    </citation>
    <scope>NUCLEOTIDE SEQUENCE [LARGE SCALE GENOMIC DNA]</scope>
    <source>
        <strain evidence="9 10">A82846</strain>
    </source>
</reference>
<evidence type="ECO:0000256" key="1">
    <source>
        <dbReference type="ARBA" id="ARBA00001947"/>
    </source>
</evidence>
<dbReference type="Gene3D" id="3.90.180.10">
    <property type="entry name" value="Medium-chain alcohol dehydrogenases, catalytic domain"/>
    <property type="match status" value="1"/>
</dbReference>
<evidence type="ECO:0000256" key="2">
    <source>
        <dbReference type="ARBA" id="ARBA00008072"/>
    </source>
</evidence>
<dbReference type="Proteomes" id="UP000287547">
    <property type="component" value="Unassembled WGS sequence"/>
</dbReference>
<dbReference type="Gene3D" id="3.40.50.720">
    <property type="entry name" value="NAD(P)-binding Rossmann-like Domain"/>
    <property type="match status" value="1"/>
</dbReference>
<evidence type="ECO:0000256" key="3">
    <source>
        <dbReference type="ARBA" id="ARBA00022723"/>
    </source>
</evidence>
<dbReference type="PROSITE" id="PS00059">
    <property type="entry name" value="ADH_ZINC"/>
    <property type="match status" value="1"/>
</dbReference>
<comment type="caution">
    <text evidence="9">The sequence shown here is derived from an EMBL/GenBank/DDBJ whole genome shotgun (WGS) entry which is preliminary data.</text>
</comment>
<dbReference type="Pfam" id="PF00107">
    <property type="entry name" value="ADH_zinc_N"/>
    <property type="match status" value="1"/>
</dbReference>
<dbReference type="InterPro" id="IPR013149">
    <property type="entry name" value="ADH-like_C"/>
</dbReference>
<dbReference type="Pfam" id="PF08240">
    <property type="entry name" value="ADH_N"/>
    <property type="match status" value="1"/>
</dbReference>
<evidence type="ECO:0008006" key="11">
    <source>
        <dbReference type="Google" id="ProtNLM"/>
    </source>
</evidence>
<dbReference type="RefSeq" id="WP_037273636.1">
    <property type="nucleotide sequence ID" value="NZ_QHKI01000027.1"/>
</dbReference>
<feature type="domain" description="Alcohol dehydrogenase-like C-terminal" evidence="7">
    <location>
        <begin position="216"/>
        <end position="325"/>
    </location>
</feature>
<dbReference type="EMBL" id="QHKI01000027">
    <property type="protein sequence ID" value="RSM80934.1"/>
    <property type="molecule type" value="Genomic_DNA"/>
</dbReference>
<dbReference type="InterPro" id="IPR002328">
    <property type="entry name" value="ADH_Zn_CS"/>
</dbReference>
<sequence length="386" mass="40448">MRALVVTGDWQPRPGYVPDEEEIAGRWARNASQVWRHPKWAAVTLPDPVLRSATDVLVRVRASGVAVSTLRMTATDGDGYVTLPYRMALPLVPGHEFAGEVIEVGSAVSGLRAGDAVAVETLRPCGRCPACGRGRVNACLDGQFAGFDIDGGLAEYAVVPSVHARSLEALRERFDDDSVFQVGALCEPAAIVYNGLFEVDRHLRPGMRVGVLGCGPLGLAAVALVRAAGAAQVLAFDPVPDRVDLAERLGADRGWSERELEPSALPSVVQDETAGRGVDVVVDASGAPGEVLSVAQQLLAIGGHVVHLGVGGPPGAFRPMATMGRAVTHTFSMGHIGGFDPVIALHAAGRIDLTPMVGGRWALQEGLAAVEHATDKRVAKTLVVQA</sequence>
<dbReference type="InterPro" id="IPR013154">
    <property type="entry name" value="ADH-like_N"/>
</dbReference>
<evidence type="ECO:0000259" key="7">
    <source>
        <dbReference type="Pfam" id="PF00107"/>
    </source>
</evidence>
<dbReference type="OrthoDB" id="3987021at2"/>
<dbReference type="GO" id="GO:0016491">
    <property type="term" value="F:oxidoreductase activity"/>
    <property type="evidence" value="ECO:0007669"/>
    <property type="project" value="UniProtKB-KW"/>
</dbReference>
<comment type="similarity">
    <text evidence="2 6">Belongs to the zinc-containing alcohol dehydrogenase family.</text>
</comment>
<dbReference type="SUPFAM" id="SSF50129">
    <property type="entry name" value="GroES-like"/>
    <property type="match status" value="1"/>
</dbReference>
<keyword evidence="3 6" id="KW-0479">Metal-binding</keyword>
<dbReference type="GO" id="GO:0008270">
    <property type="term" value="F:zinc ion binding"/>
    <property type="evidence" value="ECO:0007669"/>
    <property type="project" value="InterPro"/>
</dbReference>
<dbReference type="InterPro" id="IPR011032">
    <property type="entry name" value="GroES-like_sf"/>
</dbReference>
<dbReference type="AlphaFoldDB" id="A0A428Z423"/>
<dbReference type="SUPFAM" id="SSF51735">
    <property type="entry name" value="NAD(P)-binding Rossmann-fold domains"/>
    <property type="match status" value="1"/>
</dbReference>
<name>A0A428Z423_KIBAR</name>
<proteinExistence type="inferred from homology"/>
<evidence type="ECO:0000313" key="9">
    <source>
        <dbReference type="EMBL" id="RSM80934.1"/>
    </source>
</evidence>
<evidence type="ECO:0000256" key="4">
    <source>
        <dbReference type="ARBA" id="ARBA00022833"/>
    </source>
</evidence>
<dbReference type="PANTHER" id="PTHR43350">
    <property type="entry name" value="NAD-DEPENDENT ALCOHOL DEHYDROGENASE"/>
    <property type="match status" value="1"/>
</dbReference>
<dbReference type="PANTHER" id="PTHR43350:SF19">
    <property type="entry name" value="D-GULOSIDE 3-DEHYDROGENASE"/>
    <property type="match status" value="1"/>
</dbReference>
<dbReference type="InterPro" id="IPR036291">
    <property type="entry name" value="NAD(P)-bd_dom_sf"/>
</dbReference>
<accession>A0A428Z423</accession>
<gene>
    <name evidence="9" type="ORF">DMH04_28960</name>
</gene>
<evidence type="ECO:0000256" key="5">
    <source>
        <dbReference type="ARBA" id="ARBA00023002"/>
    </source>
</evidence>